<dbReference type="Proteomes" id="UP000642748">
    <property type="component" value="Unassembled WGS sequence"/>
</dbReference>
<name>A0A8J3R3Q8_9ACTN</name>
<evidence type="ECO:0000313" key="2">
    <source>
        <dbReference type="Proteomes" id="UP000642748"/>
    </source>
</evidence>
<dbReference type="EMBL" id="BONZ01000106">
    <property type="protein sequence ID" value="GIH20840.1"/>
    <property type="molecule type" value="Genomic_DNA"/>
</dbReference>
<evidence type="ECO:0000313" key="1">
    <source>
        <dbReference type="EMBL" id="GIH20840.1"/>
    </source>
</evidence>
<sequence>MGMAPRVPVACHGNASNRTPVQRYRGEEILNNLRGWAWR</sequence>
<dbReference type="AlphaFoldDB" id="A0A8J3R3Q8"/>
<reference evidence="1" key="1">
    <citation type="submission" date="2021-01" db="EMBL/GenBank/DDBJ databases">
        <title>Whole genome shotgun sequence of Rugosimonospora africana NBRC 104875.</title>
        <authorList>
            <person name="Komaki H."/>
            <person name="Tamura T."/>
        </authorList>
    </citation>
    <scope>NUCLEOTIDE SEQUENCE</scope>
    <source>
        <strain evidence="1">NBRC 104875</strain>
    </source>
</reference>
<protein>
    <submittedName>
        <fullName evidence="1">Uncharacterized protein</fullName>
    </submittedName>
</protein>
<gene>
    <name evidence="1" type="ORF">Raf01_90120</name>
</gene>
<proteinExistence type="predicted"/>
<organism evidence="1 2">
    <name type="scientific">Rugosimonospora africana</name>
    <dbReference type="NCBI Taxonomy" id="556532"/>
    <lineage>
        <taxon>Bacteria</taxon>
        <taxon>Bacillati</taxon>
        <taxon>Actinomycetota</taxon>
        <taxon>Actinomycetes</taxon>
        <taxon>Micromonosporales</taxon>
        <taxon>Micromonosporaceae</taxon>
        <taxon>Rugosimonospora</taxon>
    </lineage>
</organism>
<keyword evidence="2" id="KW-1185">Reference proteome</keyword>
<comment type="caution">
    <text evidence="1">The sequence shown here is derived from an EMBL/GenBank/DDBJ whole genome shotgun (WGS) entry which is preliminary data.</text>
</comment>
<accession>A0A8J3R3Q8</accession>